<dbReference type="Pfam" id="PF01569">
    <property type="entry name" value="PAP2"/>
    <property type="match status" value="1"/>
</dbReference>
<evidence type="ECO:0000313" key="11">
    <source>
        <dbReference type="Proteomes" id="UP000632289"/>
    </source>
</evidence>
<evidence type="ECO:0000313" key="10">
    <source>
        <dbReference type="EMBL" id="MBD3934745.1"/>
    </source>
</evidence>
<keyword evidence="11" id="KW-1185">Reference proteome</keyword>
<dbReference type="RefSeq" id="WP_191212040.1">
    <property type="nucleotide sequence ID" value="NZ_BAABKL010000004.1"/>
</dbReference>
<dbReference type="Proteomes" id="UP000632289">
    <property type="component" value="Unassembled WGS sequence"/>
</dbReference>
<feature type="transmembrane region" description="Helical" evidence="8">
    <location>
        <begin position="108"/>
        <end position="128"/>
    </location>
</feature>
<comment type="caution">
    <text evidence="10">The sequence shown here is derived from an EMBL/GenBank/DDBJ whole genome shotgun (WGS) entry which is preliminary data.</text>
</comment>
<dbReference type="InterPro" id="IPR000326">
    <property type="entry name" value="PAP2/HPO"/>
</dbReference>
<dbReference type="SUPFAM" id="SSF48317">
    <property type="entry name" value="Acid phosphatase/Vanadium-dependent haloperoxidase"/>
    <property type="match status" value="1"/>
</dbReference>
<name>A0A927F4A6_9ACTN</name>
<keyword evidence="3 8" id="KW-0812">Transmembrane</keyword>
<dbReference type="GO" id="GO:0005886">
    <property type="term" value="C:plasma membrane"/>
    <property type="evidence" value="ECO:0007669"/>
    <property type="project" value="UniProtKB-SubCell"/>
</dbReference>
<keyword evidence="4" id="KW-0378">Hydrolase</keyword>
<dbReference type="GO" id="GO:0016787">
    <property type="term" value="F:hydrolase activity"/>
    <property type="evidence" value="ECO:0007669"/>
    <property type="project" value="UniProtKB-KW"/>
</dbReference>
<evidence type="ECO:0000256" key="7">
    <source>
        <dbReference type="SAM" id="MobiDB-lite"/>
    </source>
</evidence>
<evidence type="ECO:0000256" key="5">
    <source>
        <dbReference type="ARBA" id="ARBA00022989"/>
    </source>
</evidence>
<feature type="compositionally biased region" description="Basic and acidic residues" evidence="7">
    <location>
        <begin position="204"/>
        <end position="213"/>
    </location>
</feature>
<evidence type="ECO:0000256" key="2">
    <source>
        <dbReference type="ARBA" id="ARBA00022475"/>
    </source>
</evidence>
<dbReference type="PANTHER" id="PTHR14969:SF62">
    <property type="entry name" value="DECAPRENYLPHOSPHORYL-5-PHOSPHORIBOSE PHOSPHATASE RV3807C-RELATED"/>
    <property type="match status" value="1"/>
</dbReference>
<evidence type="ECO:0000256" key="8">
    <source>
        <dbReference type="SAM" id="Phobius"/>
    </source>
</evidence>
<dbReference type="AlphaFoldDB" id="A0A927F4A6"/>
<dbReference type="InterPro" id="IPR036938">
    <property type="entry name" value="PAP2/HPO_sf"/>
</dbReference>
<feature type="transmembrane region" description="Helical" evidence="8">
    <location>
        <begin position="29"/>
        <end position="51"/>
    </location>
</feature>
<evidence type="ECO:0000259" key="9">
    <source>
        <dbReference type="SMART" id="SM00014"/>
    </source>
</evidence>
<evidence type="ECO:0000256" key="1">
    <source>
        <dbReference type="ARBA" id="ARBA00004651"/>
    </source>
</evidence>
<accession>A0A927F4A6</accession>
<organism evidence="10 11">
    <name type="scientific">Streptomyces chumphonensis</name>
    <dbReference type="NCBI Taxonomy" id="1214925"/>
    <lineage>
        <taxon>Bacteria</taxon>
        <taxon>Bacillati</taxon>
        <taxon>Actinomycetota</taxon>
        <taxon>Actinomycetes</taxon>
        <taxon>Kitasatosporales</taxon>
        <taxon>Streptomycetaceae</taxon>
        <taxon>Streptomyces</taxon>
    </lineage>
</organism>
<keyword evidence="2" id="KW-1003">Cell membrane</keyword>
<evidence type="ECO:0000256" key="6">
    <source>
        <dbReference type="ARBA" id="ARBA00023136"/>
    </source>
</evidence>
<feature type="transmembrane region" description="Helical" evidence="8">
    <location>
        <begin position="135"/>
        <end position="153"/>
    </location>
</feature>
<comment type="subcellular location">
    <subcellularLocation>
        <location evidence="1">Cell membrane</location>
        <topology evidence="1">Multi-pass membrane protein</topology>
    </subcellularLocation>
</comment>
<dbReference type="SMART" id="SM00014">
    <property type="entry name" value="acidPPc"/>
    <property type="match status" value="1"/>
</dbReference>
<dbReference type="EMBL" id="JACXYU010000019">
    <property type="protein sequence ID" value="MBD3934745.1"/>
    <property type="molecule type" value="Genomic_DNA"/>
</dbReference>
<evidence type="ECO:0000256" key="4">
    <source>
        <dbReference type="ARBA" id="ARBA00022801"/>
    </source>
</evidence>
<protein>
    <submittedName>
        <fullName evidence="10">Phosphatase PAP2 family protein</fullName>
    </submittedName>
</protein>
<dbReference type="PANTHER" id="PTHR14969">
    <property type="entry name" value="SPHINGOSINE-1-PHOSPHATE PHOSPHOHYDROLASE"/>
    <property type="match status" value="1"/>
</dbReference>
<feature type="transmembrane region" description="Helical" evidence="8">
    <location>
        <begin position="63"/>
        <end position="83"/>
    </location>
</feature>
<feature type="region of interest" description="Disordered" evidence="7">
    <location>
        <begin position="200"/>
        <end position="226"/>
    </location>
</feature>
<dbReference type="Gene3D" id="1.20.144.10">
    <property type="entry name" value="Phosphatidic acid phosphatase type 2/haloperoxidase"/>
    <property type="match status" value="1"/>
</dbReference>
<evidence type="ECO:0000256" key="3">
    <source>
        <dbReference type="ARBA" id="ARBA00022692"/>
    </source>
</evidence>
<reference evidence="10" key="1">
    <citation type="submission" date="2020-09" db="EMBL/GenBank/DDBJ databases">
        <title>Secondary metabolite and genome analysis of marine Streptomyces chumphonensis KK1-2T.</title>
        <authorList>
            <person name="Phongsopitanun W."/>
            <person name="Kanchanasin P."/>
            <person name="Pittayakhajonwut P."/>
            <person name="Suwanborirux K."/>
            <person name="Tanasupawat S."/>
        </authorList>
    </citation>
    <scope>NUCLEOTIDE SEQUENCE</scope>
    <source>
        <strain evidence="10">KK1-2</strain>
    </source>
</reference>
<feature type="transmembrane region" description="Helical" evidence="8">
    <location>
        <begin position="159"/>
        <end position="181"/>
    </location>
</feature>
<proteinExistence type="predicted"/>
<feature type="domain" description="Phosphatidic acid phosphatase type 2/haloperoxidase" evidence="9">
    <location>
        <begin position="66"/>
        <end position="174"/>
    </location>
</feature>
<gene>
    <name evidence="10" type="ORF">IF129_24680</name>
</gene>
<sequence>MSDWDSPDVELLYRVNGWSESVPDWGNSALGFASEYGVILGIMLLGLWAWWTARRRPDAVTAVAGLMWAPLGACVAYLVNYPIRELVARPRPFVDHEGLNVLVAGKDGLSFVSDHSALVMALAVGIFLVNRRLGVLAILLALFQGFCRVYTAVHYPTDVVGGLALGTAAVLLLAPLALALLTPLTRAVAASPRVGRLVAAPPEGRAERGDGAGEARPLAHNRDLAA</sequence>
<keyword evidence="6 8" id="KW-0472">Membrane</keyword>
<keyword evidence="5 8" id="KW-1133">Transmembrane helix</keyword>